<keyword evidence="4" id="KW-1185">Reference proteome</keyword>
<reference evidence="4" key="1">
    <citation type="submission" date="2016-10" db="EMBL/GenBank/DDBJ databases">
        <authorList>
            <person name="Varghese N."/>
            <person name="Submissions S."/>
        </authorList>
    </citation>
    <scope>NUCLEOTIDE SEQUENCE [LARGE SCALE GENOMIC DNA]</scope>
    <source>
        <strain evidence="4">DSM 13078</strain>
    </source>
</reference>
<evidence type="ECO:0000256" key="1">
    <source>
        <dbReference type="SAM" id="Coils"/>
    </source>
</evidence>
<evidence type="ECO:0000313" key="3">
    <source>
        <dbReference type="EMBL" id="SFC36736.1"/>
    </source>
</evidence>
<dbReference type="AlphaFoldDB" id="A0A1I1IKH4"/>
<keyword evidence="1" id="KW-0175">Coiled coil</keyword>
<evidence type="ECO:0000313" key="4">
    <source>
        <dbReference type="Proteomes" id="UP000199161"/>
    </source>
</evidence>
<dbReference type="RefSeq" id="WP_089788809.1">
    <property type="nucleotide sequence ID" value="NZ_FOKW01000007.1"/>
</dbReference>
<protein>
    <recommendedName>
        <fullName evidence="5">Ribbon-helix-helix protein, copG family</fullName>
    </recommendedName>
</protein>
<dbReference type="OrthoDB" id="178000at2157"/>
<feature type="region of interest" description="Disordered" evidence="2">
    <location>
        <begin position="52"/>
        <end position="78"/>
    </location>
</feature>
<feature type="coiled-coil region" evidence="1">
    <location>
        <begin position="86"/>
        <end position="157"/>
    </location>
</feature>
<feature type="compositionally biased region" description="Acidic residues" evidence="2">
    <location>
        <begin position="58"/>
        <end position="73"/>
    </location>
</feature>
<proteinExistence type="predicted"/>
<evidence type="ECO:0008006" key="5">
    <source>
        <dbReference type="Google" id="ProtNLM"/>
    </source>
</evidence>
<name>A0A1I1IKH4_NATHA</name>
<accession>A0A1I1IKH4</accession>
<dbReference type="EMBL" id="FOKW01000007">
    <property type="protein sequence ID" value="SFC36736.1"/>
    <property type="molecule type" value="Genomic_DNA"/>
</dbReference>
<organism evidence="3 4">
    <name type="scientific">Natronobacterium haloterrestre</name>
    <name type="common">Halobiforma haloterrestris</name>
    <dbReference type="NCBI Taxonomy" id="148448"/>
    <lineage>
        <taxon>Archaea</taxon>
        <taxon>Methanobacteriati</taxon>
        <taxon>Methanobacteriota</taxon>
        <taxon>Stenosarchaea group</taxon>
        <taxon>Halobacteria</taxon>
        <taxon>Halobacteriales</taxon>
        <taxon>Natrialbaceae</taxon>
        <taxon>Natronobacterium</taxon>
    </lineage>
</organism>
<sequence>MAGEENENGGVSFALPADVDDWIADAAERRDESRDEFCRRLLTAARAVAAAENGVLEADVEAESEDGDGEGGEGEYAFDPVVRDDLEALQGELEASREEFRELLEDVRSRVVQVKRETDAKAPADHGHPEYAEAETLERLQADLEALEETVDGGFDNFEEVLDYLLERTDRLEERSTVLATAVVDLRDRWDDLVERERQRAQVEDLKLAANRLGIRSAACEECDASVDLALLTAPECPHCASPFADVRERTSFFGSHTLETGNPPALEGRGSEVETTPEGVFEAVEADADGTGEDDRDDDRRGLGLGGGNQ</sequence>
<gene>
    <name evidence="3" type="ORF">SAMN05444422_107226</name>
</gene>
<evidence type="ECO:0000256" key="2">
    <source>
        <dbReference type="SAM" id="MobiDB-lite"/>
    </source>
</evidence>
<feature type="compositionally biased region" description="Acidic residues" evidence="2">
    <location>
        <begin position="285"/>
        <end position="298"/>
    </location>
</feature>
<feature type="region of interest" description="Disordered" evidence="2">
    <location>
        <begin position="255"/>
        <end position="311"/>
    </location>
</feature>
<dbReference type="Proteomes" id="UP000199161">
    <property type="component" value="Unassembled WGS sequence"/>
</dbReference>